<evidence type="ECO:0000313" key="1">
    <source>
        <dbReference type="EMBL" id="EHP45991.1"/>
    </source>
</evidence>
<dbReference type="HOGENOM" id="CLU_031025_5_0_10"/>
<dbReference type="STRING" id="742817.HMPREF9449_02577"/>
<dbReference type="eggNOG" id="COG3746">
    <property type="taxonomic scope" value="Bacteria"/>
</dbReference>
<dbReference type="AlphaFoldDB" id="H1DJZ1"/>
<dbReference type="GeneID" id="98070113"/>
<name>H1DJZ1_9BACT</name>
<comment type="caution">
    <text evidence="1">The sequence shown here is derived from an EMBL/GenBank/DDBJ whole genome shotgun (WGS) entry which is preliminary data.</text>
</comment>
<dbReference type="EMBL" id="ADMC01000027">
    <property type="protein sequence ID" value="EHP45991.1"/>
    <property type="molecule type" value="Genomic_DNA"/>
</dbReference>
<reference evidence="1 2" key="1">
    <citation type="submission" date="2012-01" db="EMBL/GenBank/DDBJ databases">
        <title>The Genome Sequence of Odoribacter laneus YIT 12061.</title>
        <authorList>
            <consortium name="The Broad Institute Genome Sequencing Platform"/>
            <person name="Earl A."/>
            <person name="Ward D."/>
            <person name="Feldgarden M."/>
            <person name="Gevers D."/>
            <person name="Morotomi M."/>
            <person name="Young S.K."/>
            <person name="Zeng Q."/>
            <person name="Gargeya S."/>
            <person name="Fitzgerald M."/>
            <person name="Haas B."/>
            <person name="Abouelleil A."/>
            <person name="Alvarado L."/>
            <person name="Arachchi H.M."/>
            <person name="Berlin A."/>
            <person name="Chapman S.B."/>
            <person name="Gearin G."/>
            <person name="Goldberg J."/>
            <person name="Griggs A."/>
            <person name="Gujja S."/>
            <person name="Hansen M."/>
            <person name="Heiman D."/>
            <person name="Howarth C."/>
            <person name="Larimer J."/>
            <person name="Lui A."/>
            <person name="MacDonald P.J.P."/>
            <person name="McCowen C."/>
            <person name="Montmayeur A."/>
            <person name="Murphy C."/>
            <person name="Neiman D."/>
            <person name="Pearson M."/>
            <person name="Priest M."/>
            <person name="Roberts A."/>
            <person name="Saif S."/>
            <person name="Shea T."/>
            <person name="Sisk P."/>
            <person name="Stolte C."/>
            <person name="Sykes S."/>
            <person name="Wortman J."/>
            <person name="Nusbaum C."/>
            <person name="Birren B."/>
        </authorList>
    </citation>
    <scope>NUCLEOTIDE SEQUENCE [LARGE SCALE GENOMIC DNA]</scope>
    <source>
        <strain evidence="1 2">YIT 12061</strain>
    </source>
</reference>
<dbReference type="Pfam" id="PF07396">
    <property type="entry name" value="Porin_O_P"/>
    <property type="match status" value="1"/>
</dbReference>
<sequence length="392" mass="44792">METDRMKNGVGRRTLILFLGLFLLLFPLQIIAQAFVKSSTGDFEWKMTGRALFDGGIFFSDSSRLGNGMVISDVRLGTSVRFLKNWEGKIELGYRDSKVSLKDIYVAYRRGDHMLKVGHYFEHWGLDYRLGSLRFRLMTMSVTDAVFGDKRKVGFSYIYNSRAITTSAGFFSDGDTDNVKSLDEGYVIAAQFIGRPLYDEEKLVHLGIGVRYSEHDKAEREEISFKGGAPTEVLSKNENVFVRTRITNMINQWRFGADVILFYRGTYLQSECLAAHVNRAGGENYTGKGVYVQMGYLVWGNKQYKYDRSQGGVSNPDPKNLELLFRYNVTDLNDRQAGIWGGKEQDITLGINYFINKYIGVKLNYTHMWTDSHAVGGKEKFDFIQGRFQFSF</sequence>
<organism evidence="1 2">
    <name type="scientific">Odoribacter laneus YIT 12061</name>
    <dbReference type="NCBI Taxonomy" id="742817"/>
    <lineage>
        <taxon>Bacteria</taxon>
        <taxon>Pseudomonadati</taxon>
        <taxon>Bacteroidota</taxon>
        <taxon>Bacteroidia</taxon>
        <taxon>Bacteroidales</taxon>
        <taxon>Odoribacteraceae</taxon>
        <taxon>Odoribacter</taxon>
    </lineage>
</organism>
<keyword evidence="2" id="KW-1185">Reference proteome</keyword>
<protein>
    <recommendedName>
        <fullName evidence="3">Phosphate-selective porin O and P</fullName>
    </recommendedName>
</protein>
<dbReference type="SUPFAM" id="SSF56935">
    <property type="entry name" value="Porins"/>
    <property type="match status" value="1"/>
</dbReference>
<proteinExistence type="predicted"/>
<dbReference type="Proteomes" id="UP000004892">
    <property type="component" value="Unassembled WGS sequence"/>
</dbReference>
<evidence type="ECO:0008006" key="3">
    <source>
        <dbReference type="Google" id="ProtNLM"/>
    </source>
</evidence>
<dbReference type="PATRIC" id="fig|742817.3.peg.2758"/>
<dbReference type="Gene3D" id="2.40.160.10">
    <property type="entry name" value="Porin"/>
    <property type="match status" value="1"/>
</dbReference>
<evidence type="ECO:0000313" key="2">
    <source>
        <dbReference type="Proteomes" id="UP000004892"/>
    </source>
</evidence>
<gene>
    <name evidence="1" type="ORF">HMPREF9449_02577</name>
</gene>
<accession>H1DJZ1</accession>
<dbReference type="InterPro" id="IPR023614">
    <property type="entry name" value="Porin_dom_sf"/>
</dbReference>
<dbReference type="InterPro" id="IPR010870">
    <property type="entry name" value="Porin_O/P"/>
</dbReference>
<dbReference type="RefSeq" id="WP_009137721.1">
    <property type="nucleotide sequence ID" value="NZ_JH594597.1"/>
</dbReference>